<feature type="chain" id="PRO_5006917575" description="Secreted protein" evidence="1">
    <location>
        <begin position="27"/>
        <end position="75"/>
    </location>
</feature>
<evidence type="ECO:0000313" key="2">
    <source>
        <dbReference type="EMBL" id="KTD56057.1"/>
    </source>
</evidence>
<evidence type="ECO:0000256" key="1">
    <source>
        <dbReference type="SAM" id="SignalP"/>
    </source>
</evidence>
<organism evidence="2 3">
    <name type="scientific">Legionella sainthelensi</name>
    <dbReference type="NCBI Taxonomy" id="28087"/>
    <lineage>
        <taxon>Bacteria</taxon>
        <taxon>Pseudomonadati</taxon>
        <taxon>Pseudomonadota</taxon>
        <taxon>Gammaproteobacteria</taxon>
        <taxon>Legionellales</taxon>
        <taxon>Legionellaceae</taxon>
        <taxon>Legionella</taxon>
    </lineage>
</organism>
<sequence length="75" mass="8263">MSKYIKSLLLFSSLSFTIFTPGILFADDCDVDCAKSSNQIDCPGKGCGCWCDKDQNAKCKCTQPLDENNTNTKNK</sequence>
<keyword evidence="1" id="KW-0732">Signal</keyword>
<evidence type="ECO:0008006" key="4">
    <source>
        <dbReference type="Google" id="ProtNLM"/>
    </source>
</evidence>
<protein>
    <recommendedName>
        <fullName evidence="4">Secreted protein</fullName>
    </recommendedName>
</protein>
<dbReference type="PATRIC" id="fig|28087.4.peg.2357"/>
<evidence type="ECO:0000313" key="3">
    <source>
        <dbReference type="Proteomes" id="UP000054621"/>
    </source>
</evidence>
<reference evidence="2 3" key="1">
    <citation type="submission" date="2015-11" db="EMBL/GenBank/DDBJ databases">
        <title>Genomic analysis of 38 Legionella species identifies large and diverse effector repertoires.</title>
        <authorList>
            <person name="Burstein D."/>
            <person name="Amaro F."/>
            <person name="Zusman T."/>
            <person name="Lifshitz Z."/>
            <person name="Cohen O."/>
            <person name="Gilbert J.A."/>
            <person name="Pupko T."/>
            <person name="Shuman H.A."/>
            <person name="Segal G."/>
        </authorList>
    </citation>
    <scope>NUCLEOTIDE SEQUENCE [LARGE SCALE GENOMIC DNA]</scope>
    <source>
        <strain evidence="2 3">Mt.St.Helens-4</strain>
    </source>
</reference>
<name>A0A0W0YGH7_9GAMM</name>
<dbReference type="AlphaFoldDB" id="A0A0W0YGH7"/>
<gene>
    <name evidence="2" type="ORF">Lsai_2187</name>
</gene>
<dbReference type="EMBL" id="LNYV01000034">
    <property type="protein sequence ID" value="KTD56057.1"/>
    <property type="molecule type" value="Genomic_DNA"/>
</dbReference>
<accession>A0A0W0YGH7</accession>
<feature type="signal peptide" evidence="1">
    <location>
        <begin position="1"/>
        <end position="26"/>
    </location>
</feature>
<comment type="caution">
    <text evidence="2">The sequence shown here is derived from an EMBL/GenBank/DDBJ whole genome shotgun (WGS) entry which is preliminary data.</text>
</comment>
<dbReference type="Proteomes" id="UP000054621">
    <property type="component" value="Unassembled WGS sequence"/>
</dbReference>
<proteinExistence type="predicted"/>